<dbReference type="InterPro" id="IPR036661">
    <property type="entry name" value="Luciferase-like_sf"/>
</dbReference>
<dbReference type="Gene3D" id="3.20.20.30">
    <property type="entry name" value="Luciferase-like domain"/>
    <property type="match status" value="1"/>
</dbReference>
<proteinExistence type="predicted"/>
<comment type="caution">
    <text evidence="3">The sequence shown here is derived from an EMBL/GenBank/DDBJ whole genome shotgun (WGS) entry which is preliminary data.</text>
</comment>
<dbReference type="PANTHER" id="PTHR43244">
    <property type="match status" value="1"/>
</dbReference>
<dbReference type="PANTHER" id="PTHR43244:SF1">
    <property type="entry name" value="5,10-METHYLENETETRAHYDROMETHANOPTERIN REDUCTASE"/>
    <property type="match status" value="1"/>
</dbReference>
<dbReference type="AlphaFoldDB" id="A0A0R2QEK2"/>
<organism evidence="3 4">
    <name type="scientific">Acidimicrobiia bacterium BACL6 MAG-120924-bin43</name>
    <dbReference type="NCBI Taxonomy" id="1655583"/>
    <lineage>
        <taxon>Bacteria</taxon>
        <taxon>Bacillati</taxon>
        <taxon>Actinomycetota</taxon>
        <taxon>Acidimicrobiia</taxon>
        <taxon>acIV cluster</taxon>
    </lineage>
</organism>
<dbReference type="GO" id="GO:0016705">
    <property type="term" value="F:oxidoreductase activity, acting on paired donors, with incorporation or reduction of molecular oxygen"/>
    <property type="evidence" value="ECO:0007669"/>
    <property type="project" value="InterPro"/>
</dbReference>
<dbReference type="CDD" id="cd01097">
    <property type="entry name" value="Tetrahydromethanopterin_reductase"/>
    <property type="match status" value="1"/>
</dbReference>
<gene>
    <name evidence="3" type="ORF">ABR75_03980</name>
</gene>
<evidence type="ECO:0000313" key="3">
    <source>
        <dbReference type="EMBL" id="KRO48582.1"/>
    </source>
</evidence>
<evidence type="ECO:0000259" key="2">
    <source>
        <dbReference type="Pfam" id="PF00296"/>
    </source>
</evidence>
<keyword evidence="1" id="KW-0560">Oxidoreductase</keyword>
<accession>A0A0R2QEK2</accession>
<feature type="domain" description="Luciferase-like" evidence="2">
    <location>
        <begin position="23"/>
        <end position="323"/>
    </location>
</feature>
<dbReference type="InterPro" id="IPR050564">
    <property type="entry name" value="F420-G6PD/mer"/>
</dbReference>
<dbReference type="EMBL" id="LIBJ01000075">
    <property type="protein sequence ID" value="KRO48582.1"/>
    <property type="molecule type" value="Genomic_DNA"/>
</dbReference>
<dbReference type="Proteomes" id="UP000051017">
    <property type="component" value="Unassembled WGS sequence"/>
</dbReference>
<name>A0A0R2QEK2_9ACTN</name>
<dbReference type="InterPro" id="IPR011251">
    <property type="entry name" value="Luciferase-like_dom"/>
</dbReference>
<reference evidence="3 4" key="1">
    <citation type="submission" date="2015-10" db="EMBL/GenBank/DDBJ databases">
        <title>Metagenome-Assembled Genomes uncover a global brackish microbiome.</title>
        <authorList>
            <person name="Hugerth L.W."/>
            <person name="Larsson J."/>
            <person name="Alneberg J."/>
            <person name="Lindh M.V."/>
            <person name="Legrand C."/>
            <person name="Pinhassi J."/>
            <person name="Andersson A.F."/>
        </authorList>
    </citation>
    <scope>NUCLEOTIDE SEQUENCE [LARGE SCALE GENOMIC DNA]</scope>
    <source>
        <strain evidence="3">BACL6 MAG-120924-bin43</strain>
    </source>
</reference>
<dbReference type="Pfam" id="PF00296">
    <property type="entry name" value="Bac_luciferase"/>
    <property type="match status" value="1"/>
</dbReference>
<evidence type="ECO:0000313" key="4">
    <source>
        <dbReference type="Proteomes" id="UP000051017"/>
    </source>
</evidence>
<protein>
    <submittedName>
        <fullName evidence="3">F420-dependent oxidoreductase</fullName>
    </submittedName>
</protein>
<evidence type="ECO:0000256" key="1">
    <source>
        <dbReference type="ARBA" id="ARBA00023002"/>
    </source>
</evidence>
<sequence>MSLPTQAVNPATGKARVAIYLQDAHHIREGMEYAQYAESKGFEAVWQAESRLVREATVPMAAFASVTKTIKVGSGVVDCWSRNPARLAATFSTLDDLAPGRVILGIGAWWDPLAQKVGISRAKPLRAMREIVLNVRALLNNENVSFQGEFVNFDGIELDYVYQERRAKDVPIYIGATGMQMMELTGEIADGVVLNYLVSPDYNKQAIEALTAGADKAGRKIADIDRPQLVVCSVHEDRQTALNMAREMVTQYLGQQPHIMKASGVPQSLLDKVGEVLTWPATHEQVTAASKLVPDEIVQMLTASGTPAEARASVKHYIDNGATCPILYPLGDVKAMIDTFADWDGTK</sequence>
<dbReference type="SUPFAM" id="SSF51679">
    <property type="entry name" value="Bacterial luciferase-like"/>
    <property type="match status" value="1"/>
</dbReference>